<accession>A0ABS1VX54</accession>
<evidence type="ECO:0000313" key="2">
    <source>
        <dbReference type="EMBL" id="MBL7259070.1"/>
    </source>
</evidence>
<evidence type="ECO:0000256" key="1">
    <source>
        <dbReference type="SAM" id="MobiDB-lite"/>
    </source>
</evidence>
<gene>
    <name evidence="2" type="ORF">JKJ07_32625</name>
</gene>
<name>A0ABS1VX54_9ACTN</name>
<proteinExistence type="predicted"/>
<keyword evidence="3" id="KW-1185">Reference proteome</keyword>
<feature type="region of interest" description="Disordered" evidence="1">
    <location>
        <begin position="124"/>
        <end position="144"/>
    </location>
</feature>
<sequence length="197" mass="21540">MTHQVHSFEPPERFVAGTVGEPGDRTFFLQARGGGRVVSVALEKVQVSLLAEKLEELLAEATKRFGVSLPELPVLATHDNEPLDTPVDEEFRVGTLGLAFDVDTSTVVIEAIEAGEAEVEIELGDDEPAVTDDDDDEDDEPDDDLDRLRVRLTPEATRAFIDRARRVVAAGRPPCPLCGQPLDPAGHLCPRHNGYHR</sequence>
<comment type="caution">
    <text evidence="2">The sequence shown here is derived from an EMBL/GenBank/DDBJ whole genome shotgun (WGS) entry which is preliminary data.</text>
</comment>
<dbReference type="InterPro" id="IPR021441">
    <property type="entry name" value="DUF3090"/>
</dbReference>
<protein>
    <submittedName>
        <fullName evidence="2">DUF3090 domain-containing protein</fullName>
    </submittedName>
</protein>
<dbReference type="NCBIfam" id="TIGR03847">
    <property type="entry name" value="conserved hypothetical protein"/>
    <property type="match status" value="1"/>
</dbReference>
<dbReference type="Proteomes" id="UP000598996">
    <property type="component" value="Unassembled WGS sequence"/>
</dbReference>
<organism evidence="2 3">
    <name type="scientific">Paractinoplanes lichenicola</name>
    <dbReference type="NCBI Taxonomy" id="2802976"/>
    <lineage>
        <taxon>Bacteria</taxon>
        <taxon>Bacillati</taxon>
        <taxon>Actinomycetota</taxon>
        <taxon>Actinomycetes</taxon>
        <taxon>Micromonosporales</taxon>
        <taxon>Micromonosporaceae</taxon>
        <taxon>Paractinoplanes</taxon>
    </lineage>
</organism>
<dbReference type="EMBL" id="JAENHO010000010">
    <property type="protein sequence ID" value="MBL7259070.1"/>
    <property type="molecule type" value="Genomic_DNA"/>
</dbReference>
<dbReference type="Pfam" id="PF11290">
    <property type="entry name" value="DUF3090"/>
    <property type="match status" value="1"/>
</dbReference>
<reference evidence="2 3" key="1">
    <citation type="submission" date="2021-01" db="EMBL/GenBank/DDBJ databases">
        <title>Actinoplanes sp. nov. LDG1-01 isolated from lichen.</title>
        <authorList>
            <person name="Saeng-In P."/>
            <person name="Phongsopitanun W."/>
            <person name="Kanchanasin P."/>
            <person name="Yuki M."/>
            <person name="Kudo T."/>
            <person name="Ohkuma M."/>
            <person name="Tanasupawat S."/>
        </authorList>
    </citation>
    <scope>NUCLEOTIDE SEQUENCE [LARGE SCALE GENOMIC DNA]</scope>
    <source>
        <strain evidence="2 3">LDG1-01</strain>
    </source>
</reference>
<evidence type="ECO:0000313" key="3">
    <source>
        <dbReference type="Proteomes" id="UP000598996"/>
    </source>
</evidence>
<dbReference type="RefSeq" id="WP_202995718.1">
    <property type="nucleotide sequence ID" value="NZ_JAENHO010000010.1"/>
</dbReference>